<dbReference type="CDD" id="cd00593">
    <property type="entry name" value="RIBOc"/>
    <property type="match status" value="1"/>
</dbReference>
<proteinExistence type="predicted"/>
<evidence type="ECO:0000256" key="3">
    <source>
        <dbReference type="ARBA" id="ARBA00022801"/>
    </source>
</evidence>
<dbReference type="InterPro" id="IPR036389">
    <property type="entry name" value="RNase_III_sf"/>
</dbReference>
<keyword evidence="4 5" id="KW-0694">RNA-binding</keyword>
<dbReference type="PROSITE" id="PS00517">
    <property type="entry name" value="RNASE_3_1"/>
    <property type="match status" value="1"/>
</dbReference>
<dbReference type="Gene3D" id="3.30.160.20">
    <property type="match status" value="1"/>
</dbReference>
<keyword evidence="2" id="KW-0255">Endonuclease</keyword>
<reference evidence="9 10" key="1">
    <citation type="journal article" date="2016" name="Nat. Commun.">
        <title>Ectomycorrhizal ecology is imprinted in the genome of the dominant symbiotic fungus Cenococcum geophilum.</title>
        <authorList>
            <consortium name="DOE Joint Genome Institute"/>
            <person name="Peter M."/>
            <person name="Kohler A."/>
            <person name="Ohm R.A."/>
            <person name="Kuo A."/>
            <person name="Krutzmann J."/>
            <person name="Morin E."/>
            <person name="Arend M."/>
            <person name="Barry K.W."/>
            <person name="Binder M."/>
            <person name="Choi C."/>
            <person name="Clum A."/>
            <person name="Copeland A."/>
            <person name="Grisel N."/>
            <person name="Haridas S."/>
            <person name="Kipfer T."/>
            <person name="LaButti K."/>
            <person name="Lindquist E."/>
            <person name="Lipzen A."/>
            <person name="Maire R."/>
            <person name="Meier B."/>
            <person name="Mihaltcheva S."/>
            <person name="Molinier V."/>
            <person name="Murat C."/>
            <person name="Poggeler S."/>
            <person name="Quandt C.A."/>
            <person name="Sperisen C."/>
            <person name="Tritt A."/>
            <person name="Tisserant E."/>
            <person name="Crous P.W."/>
            <person name="Henrissat B."/>
            <person name="Nehls U."/>
            <person name="Egli S."/>
            <person name="Spatafora J.W."/>
            <person name="Grigoriev I.V."/>
            <person name="Martin F.M."/>
        </authorList>
    </citation>
    <scope>NUCLEOTIDE SEQUENCE [LARGE SCALE GENOMIC DNA]</scope>
    <source>
        <strain evidence="9 10">CBS 207.34</strain>
    </source>
</reference>
<evidence type="ECO:0000313" key="9">
    <source>
        <dbReference type="EMBL" id="OCL04690.1"/>
    </source>
</evidence>
<dbReference type="EMBL" id="KV750460">
    <property type="protein sequence ID" value="OCL04690.1"/>
    <property type="molecule type" value="Genomic_DNA"/>
</dbReference>
<feature type="region of interest" description="Disordered" evidence="6">
    <location>
        <begin position="1"/>
        <end position="70"/>
    </location>
</feature>
<gene>
    <name evidence="9" type="ORF">AOQ84DRAFT_345844</name>
</gene>
<dbReference type="InterPro" id="IPR000999">
    <property type="entry name" value="RNase_III_dom"/>
</dbReference>
<dbReference type="GO" id="GO:0005654">
    <property type="term" value="C:nucleoplasm"/>
    <property type="evidence" value="ECO:0007669"/>
    <property type="project" value="TreeGrafter"/>
</dbReference>
<dbReference type="SUPFAM" id="SSF69065">
    <property type="entry name" value="RNase III domain-like"/>
    <property type="match status" value="1"/>
</dbReference>
<evidence type="ECO:0000256" key="1">
    <source>
        <dbReference type="ARBA" id="ARBA00022722"/>
    </source>
</evidence>
<dbReference type="Gene3D" id="1.10.1520.10">
    <property type="entry name" value="Ribonuclease III domain"/>
    <property type="match status" value="1"/>
</dbReference>
<dbReference type="GO" id="GO:0034475">
    <property type="term" value="P:U4 snRNA 3'-end processing"/>
    <property type="evidence" value="ECO:0007669"/>
    <property type="project" value="TreeGrafter"/>
</dbReference>
<evidence type="ECO:0000259" key="8">
    <source>
        <dbReference type="PROSITE" id="PS50142"/>
    </source>
</evidence>
<evidence type="ECO:0000259" key="7">
    <source>
        <dbReference type="PROSITE" id="PS50137"/>
    </source>
</evidence>
<dbReference type="InterPro" id="IPR014720">
    <property type="entry name" value="dsRBD_dom"/>
</dbReference>
<dbReference type="Pfam" id="PF00636">
    <property type="entry name" value="Ribonuclease_3"/>
    <property type="match status" value="1"/>
</dbReference>
<evidence type="ECO:0000256" key="4">
    <source>
        <dbReference type="ARBA" id="ARBA00022884"/>
    </source>
</evidence>
<name>A0A8E2ETR2_9PEZI</name>
<feature type="domain" description="RNase III" evidence="8">
    <location>
        <begin position="172"/>
        <end position="261"/>
    </location>
</feature>
<dbReference type="GO" id="GO:0006369">
    <property type="term" value="P:termination of RNA polymerase II transcription"/>
    <property type="evidence" value="ECO:0007669"/>
    <property type="project" value="TreeGrafter"/>
</dbReference>
<protein>
    <submittedName>
        <fullName evidence="9">Ribonuclease III</fullName>
    </submittedName>
</protein>
<keyword evidence="1" id="KW-0540">Nuclease</keyword>
<dbReference type="PROSITE" id="PS50137">
    <property type="entry name" value="DS_RBD"/>
    <property type="match status" value="1"/>
</dbReference>
<feature type="domain" description="DRBM" evidence="7">
    <location>
        <begin position="292"/>
        <end position="363"/>
    </location>
</feature>
<dbReference type="SUPFAM" id="SSF54768">
    <property type="entry name" value="dsRNA-binding domain-like"/>
    <property type="match status" value="1"/>
</dbReference>
<keyword evidence="10" id="KW-1185">Reference proteome</keyword>
<sequence length="387" mass="42041">MGEKRGSQSSDAAGPPSSKRQKCTEHNGSRSAAHNGHAHGPQCRKEGKAQRKGNSSDHRSPKPAAAHPDTREPQALLKQLLEQLIASDTTSTPADADADILHHAKQLHKLLSTNRPPAASPALSNLAVKAPETVPYIAIPPYSATQPINPTTTLPALPPIPSPSLSEAPPSYERLEFLGDAYIEIISTRVIYSRFPHLTAGQQAQLRESLVKNETLAQFARAYGLGHRVVHGGAEDRARGWAKILADVFEAYVAAVILADPGAGFRVVEAWLTELWAPRLLAGALRPVVQPDAKQELARLVMAKGVRVEYRMERDMEVDRGTGKQRFWIGCYLTGWGYEDKWLGSGEGQNKVQAGALAAADALVRSKDVLEEAHKKKLEAYPKPKEA</sequence>
<dbReference type="SMART" id="SM00535">
    <property type="entry name" value="RIBOc"/>
    <property type="match status" value="1"/>
</dbReference>
<evidence type="ECO:0000256" key="5">
    <source>
        <dbReference type="PROSITE-ProRule" id="PRU00266"/>
    </source>
</evidence>
<dbReference type="PANTHER" id="PTHR11207:SF0">
    <property type="entry name" value="RIBONUCLEASE 3"/>
    <property type="match status" value="1"/>
</dbReference>
<dbReference type="Proteomes" id="UP000250140">
    <property type="component" value="Unassembled WGS sequence"/>
</dbReference>
<evidence type="ECO:0000256" key="2">
    <source>
        <dbReference type="ARBA" id="ARBA00022759"/>
    </source>
</evidence>
<keyword evidence="3" id="KW-0378">Hydrolase</keyword>
<dbReference type="GO" id="GO:0004525">
    <property type="term" value="F:ribonuclease III activity"/>
    <property type="evidence" value="ECO:0007669"/>
    <property type="project" value="InterPro"/>
</dbReference>
<accession>A0A8E2ETR2</accession>
<dbReference type="PANTHER" id="PTHR11207">
    <property type="entry name" value="RIBONUCLEASE III"/>
    <property type="match status" value="1"/>
</dbReference>
<dbReference type="GO" id="GO:0003723">
    <property type="term" value="F:RNA binding"/>
    <property type="evidence" value="ECO:0007669"/>
    <property type="project" value="UniProtKB-UniRule"/>
</dbReference>
<organism evidence="9 10">
    <name type="scientific">Glonium stellatum</name>
    <dbReference type="NCBI Taxonomy" id="574774"/>
    <lineage>
        <taxon>Eukaryota</taxon>
        <taxon>Fungi</taxon>
        <taxon>Dikarya</taxon>
        <taxon>Ascomycota</taxon>
        <taxon>Pezizomycotina</taxon>
        <taxon>Dothideomycetes</taxon>
        <taxon>Pleosporomycetidae</taxon>
        <taxon>Gloniales</taxon>
        <taxon>Gloniaceae</taxon>
        <taxon>Glonium</taxon>
    </lineage>
</organism>
<evidence type="ECO:0000256" key="6">
    <source>
        <dbReference type="SAM" id="MobiDB-lite"/>
    </source>
</evidence>
<evidence type="ECO:0000313" key="10">
    <source>
        <dbReference type="Proteomes" id="UP000250140"/>
    </source>
</evidence>
<dbReference type="AlphaFoldDB" id="A0A8E2ETR2"/>
<feature type="compositionally biased region" description="Basic and acidic residues" evidence="6">
    <location>
        <begin position="43"/>
        <end position="60"/>
    </location>
</feature>
<dbReference type="OrthoDB" id="2392202at2759"/>
<dbReference type="PROSITE" id="PS50142">
    <property type="entry name" value="RNASE_3_2"/>
    <property type="match status" value="1"/>
</dbReference>
<dbReference type="GO" id="GO:0006364">
    <property type="term" value="P:rRNA processing"/>
    <property type="evidence" value="ECO:0007669"/>
    <property type="project" value="TreeGrafter"/>
</dbReference>